<dbReference type="PANTHER" id="PTHR43261">
    <property type="entry name" value="TRANSLATION ELONGATION FACTOR G-RELATED"/>
    <property type="match status" value="1"/>
</dbReference>
<dbReference type="Pfam" id="PF03764">
    <property type="entry name" value="EFG_IV"/>
    <property type="match status" value="1"/>
</dbReference>
<dbReference type="Gene3D" id="3.30.230.10">
    <property type="match status" value="1"/>
</dbReference>
<dbReference type="InterPro" id="IPR027417">
    <property type="entry name" value="P-loop_NTPase"/>
</dbReference>
<evidence type="ECO:0000256" key="2">
    <source>
        <dbReference type="ARBA" id="ARBA00022917"/>
    </source>
</evidence>
<dbReference type="InterPro" id="IPR020568">
    <property type="entry name" value="Ribosomal_Su5_D2-typ_SF"/>
</dbReference>
<dbReference type="RefSeq" id="WP_189650131.1">
    <property type="nucleotide sequence ID" value="NZ_BMRC01000012.1"/>
</dbReference>
<dbReference type="InterPro" id="IPR014721">
    <property type="entry name" value="Ribsml_uS5_D2-typ_fold_subgr"/>
</dbReference>
<dbReference type="InterPro" id="IPR000640">
    <property type="entry name" value="EFG_V-like"/>
</dbReference>
<dbReference type="SUPFAM" id="SSF50447">
    <property type="entry name" value="Translation proteins"/>
    <property type="match status" value="1"/>
</dbReference>
<dbReference type="InterPro" id="IPR000795">
    <property type="entry name" value="T_Tr_GTP-bd_dom"/>
</dbReference>
<keyword evidence="1" id="KW-0547">Nucleotide-binding</keyword>
<comment type="caution">
    <text evidence="6">The sequence shown here is derived from an EMBL/GenBank/DDBJ whole genome shotgun (WGS) entry which is preliminary data.</text>
</comment>
<dbReference type="InterPro" id="IPR005517">
    <property type="entry name" value="Transl_elong_EFG/EF2_IV"/>
</dbReference>
<keyword evidence="7" id="KW-1185">Reference proteome</keyword>
<dbReference type="PROSITE" id="PS51722">
    <property type="entry name" value="G_TR_2"/>
    <property type="match status" value="1"/>
</dbReference>
<dbReference type="InterPro" id="IPR035647">
    <property type="entry name" value="EFG_III/V"/>
</dbReference>
<feature type="region of interest" description="Disordered" evidence="4">
    <location>
        <begin position="317"/>
        <end position="351"/>
    </location>
</feature>
<evidence type="ECO:0000256" key="3">
    <source>
        <dbReference type="ARBA" id="ARBA00023134"/>
    </source>
</evidence>
<dbReference type="Pfam" id="PF00679">
    <property type="entry name" value="EFG_C"/>
    <property type="match status" value="1"/>
</dbReference>
<evidence type="ECO:0000256" key="1">
    <source>
        <dbReference type="ARBA" id="ARBA00022741"/>
    </source>
</evidence>
<keyword evidence="3" id="KW-0342">GTP-binding</keyword>
<dbReference type="Pfam" id="PF00009">
    <property type="entry name" value="GTP_EFTU"/>
    <property type="match status" value="1"/>
</dbReference>
<name>A0ABV5IBF0_9ACTN</name>
<dbReference type="SUPFAM" id="SSF52540">
    <property type="entry name" value="P-loop containing nucleoside triphosphate hydrolases"/>
    <property type="match status" value="1"/>
</dbReference>
<evidence type="ECO:0000313" key="7">
    <source>
        <dbReference type="Proteomes" id="UP001589647"/>
    </source>
</evidence>
<dbReference type="PROSITE" id="PS00301">
    <property type="entry name" value="G_TR_1"/>
    <property type="match status" value="1"/>
</dbReference>
<dbReference type="InterPro" id="IPR031157">
    <property type="entry name" value="G_TR_CS"/>
</dbReference>
<evidence type="ECO:0000259" key="5">
    <source>
        <dbReference type="PROSITE" id="PS51722"/>
    </source>
</evidence>
<feature type="domain" description="Tr-type G" evidence="5">
    <location>
        <begin position="1"/>
        <end position="317"/>
    </location>
</feature>
<organism evidence="6 7">
    <name type="scientific">Nonomuraea spiralis</name>
    <dbReference type="NCBI Taxonomy" id="46182"/>
    <lineage>
        <taxon>Bacteria</taxon>
        <taxon>Bacillati</taxon>
        <taxon>Actinomycetota</taxon>
        <taxon>Actinomycetes</taxon>
        <taxon>Streptosporangiales</taxon>
        <taxon>Streptosporangiaceae</taxon>
        <taxon>Nonomuraea</taxon>
    </lineage>
</organism>
<evidence type="ECO:0000313" key="6">
    <source>
        <dbReference type="EMBL" id="MFB9201275.1"/>
    </source>
</evidence>
<feature type="compositionally biased region" description="Low complexity" evidence="4">
    <location>
        <begin position="322"/>
        <end position="341"/>
    </location>
</feature>
<dbReference type="EMBL" id="JBHMEI010000004">
    <property type="protein sequence ID" value="MFB9201275.1"/>
    <property type="molecule type" value="Genomic_DNA"/>
</dbReference>
<dbReference type="Proteomes" id="UP001589647">
    <property type="component" value="Unassembled WGS sequence"/>
</dbReference>
<dbReference type="PANTHER" id="PTHR43261:SF1">
    <property type="entry name" value="RIBOSOME-RELEASING FACTOR 2, MITOCHONDRIAL"/>
    <property type="match status" value="1"/>
</dbReference>
<dbReference type="InterPro" id="IPR005225">
    <property type="entry name" value="Small_GTP-bd"/>
</dbReference>
<sequence>MHILNIGILAHVDAGKTSLTERLLFETGVITRLGSVDGGSTQTDTGEIERRRGITIRSAVASFTLGDLRVNLVDTPGHADFVAEVERALGVLDGAVLVVSAVEGVQPHTRVLMKTLRRLRLPTLIFVNKVDRMGAREAGVLAEIRRWLSPRAVPLNTVTDIGVASAATRPYAFAPLLAAGHVPADRAAVGALPVGVTARGGVEEVVGAGGPVEAAGVTALPDADGLAEGRPEGEGGAGGLAGVGEAAEVLADGDDGLLELLVDGVAPGAGQVRAALAAQCAAGEAHPVLFGSAITGQGVAELLGAVRLLPAVAQPPYDDEPYGPTATDGPAPAASAATAPAPGIPEPHPAGPQGAAVGVVFAVERGRSGEKVGYVRLWGGGLRGRERVTFLRGEVGGGVREYDGRPTAVVVVGSGARRAVSGDIAKVWGVPEIRVGDRLGEPGPAGQAHFAPPSLETVVRPRLPGHEPRLHAALIALAEQDPLIATRTLPGGETSVLLYGEVQKEVIGETLARDFGVEAGFEPSRPVYFERPSGTGEAREEMRYAGGAFMATVGLRVEPVAPGSGVVYRLEVDLGSLPPAFHRAIEESVRHTLGEGPHGWPVTDVLVALTATGYASPVTVAGDFRGQARAVLTDALRRAGTRVYEPCHRFELEVPADAFNAVSARLAGLGAVLDGTSRQAETWVLEGEIPAAAVHEAERQLPGLSHGEGVWWSQPSGDRPVRTR</sequence>
<dbReference type="NCBIfam" id="TIGR00231">
    <property type="entry name" value="small_GTP"/>
    <property type="match status" value="1"/>
</dbReference>
<reference evidence="6 7" key="1">
    <citation type="submission" date="2024-09" db="EMBL/GenBank/DDBJ databases">
        <authorList>
            <person name="Sun Q."/>
            <person name="Mori K."/>
        </authorList>
    </citation>
    <scope>NUCLEOTIDE SEQUENCE [LARGE SCALE GENOMIC DNA]</scope>
    <source>
        <strain evidence="6 7">CCM 3426</strain>
    </source>
</reference>
<evidence type="ECO:0000256" key="4">
    <source>
        <dbReference type="SAM" id="MobiDB-lite"/>
    </source>
</evidence>
<dbReference type="SUPFAM" id="SSF54980">
    <property type="entry name" value="EF-G C-terminal domain-like"/>
    <property type="match status" value="2"/>
</dbReference>
<keyword evidence="2" id="KW-0648">Protein biosynthesis</keyword>
<dbReference type="Gene3D" id="3.30.70.870">
    <property type="entry name" value="Elongation Factor G (Translational Gtpase), domain 3"/>
    <property type="match status" value="1"/>
</dbReference>
<dbReference type="SMART" id="SM00889">
    <property type="entry name" value="EFG_IV"/>
    <property type="match status" value="1"/>
</dbReference>
<gene>
    <name evidence="6" type="ORF">ACFFV7_08750</name>
</gene>
<dbReference type="SUPFAM" id="SSF54211">
    <property type="entry name" value="Ribosomal protein S5 domain 2-like"/>
    <property type="match status" value="1"/>
</dbReference>
<accession>A0ABV5IBF0</accession>
<proteinExistence type="predicted"/>
<protein>
    <submittedName>
        <fullName evidence="6">GTP-binding protein</fullName>
    </submittedName>
</protein>
<dbReference type="PRINTS" id="PR00315">
    <property type="entry name" value="ELONGATNFCT"/>
</dbReference>
<dbReference type="Gene3D" id="3.40.50.300">
    <property type="entry name" value="P-loop containing nucleotide triphosphate hydrolases"/>
    <property type="match status" value="2"/>
</dbReference>
<dbReference type="InterPro" id="IPR009000">
    <property type="entry name" value="Transl_B-barrel_sf"/>
</dbReference>